<evidence type="ECO:0000256" key="3">
    <source>
        <dbReference type="ARBA" id="ARBA00022512"/>
    </source>
</evidence>
<evidence type="ECO:0000313" key="15">
    <source>
        <dbReference type="EMBL" id="KAK9725529.1"/>
    </source>
</evidence>
<evidence type="ECO:0000256" key="11">
    <source>
        <dbReference type="ARBA" id="ARBA00023316"/>
    </source>
</evidence>
<evidence type="ECO:0000256" key="1">
    <source>
        <dbReference type="ARBA" id="ARBA00004191"/>
    </source>
</evidence>
<evidence type="ECO:0000256" key="12">
    <source>
        <dbReference type="ARBA" id="ARBA00041871"/>
    </source>
</evidence>
<evidence type="ECO:0000256" key="8">
    <source>
        <dbReference type="ARBA" id="ARBA00023136"/>
    </source>
</evidence>
<comment type="subcellular location">
    <subcellularLocation>
        <location evidence="2">Membrane</location>
    </subcellularLocation>
    <subcellularLocation>
        <location evidence="1">Secreted</location>
        <location evidence="1">Cell wall</location>
    </subcellularLocation>
</comment>
<organism evidence="15 16">
    <name type="scientific">Saponaria officinalis</name>
    <name type="common">Common soapwort</name>
    <name type="synonym">Lychnis saponaria</name>
    <dbReference type="NCBI Taxonomy" id="3572"/>
    <lineage>
        <taxon>Eukaryota</taxon>
        <taxon>Viridiplantae</taxon>
        <taxon>Streptophyta</taxon>
        <taxon>Embryophyta</taxon>
        <taxon>Tracheophyta</taxon>
        <taxon>Spermatophyta</taxon>
        <taxon>Magnoliopsida</taxon>
        <taxon>eudicotyledons</taxon>
        <taxon>Gunneridae</taxon>
        <taxon>Pentapetalae</taxon>
        <taxon>Caryophyllales</taxon>
        <taxon>Caryophyllaceae</taxon>
        <taxon>Caryophylleae</taxon>
        <taxon>Saponaria</taxon>
    </lineage>
</organism>
<feature type="domain" description="Leucine-rich repeat-containing N-terminal plant-type" evidence="14">
    <location>
        <begin position="47"/>
        <end position="80"/>
    </location>
</feature>
<evidence type="ECO:0000313" key="16">
    <source>
        <dbReference type="Proteomes" id="UP001443914"/>
    </source>
</evidence>
<keyword evidence="8" id="KW-0472">Membrane</keyword>
<dbReference type="InterPro" id="IPR051582">
    <property type="entry name" value="LRR_extensin-like_regulator"/>
</dbReference>
<dbReference type="Gene3D" id="3.80.10.10">
    <property type="entry name" value="Ribonuclease Inhibitor"/>
    <property type="match status" value="2"/>
</dbReference>
<name>A0AAW1KZD7_SAPOF</name>
<accession>A0AAW1KZD7</accession>
<dbReference type="Pfam" id="PF08263">
    <property type="entry name" value="LRRNT_2"/>
    <property type="match status" value="1"/>
</dbReference>
<proteinExistence type="predicted"/>
<dbReference type="SUPFAM" id="SSF52058">
    <property type="entry name" value="L domain-like"/>
    <property type="match status" value="1"/>
</dbReference>
<dbReference type="FunFam" id="3.80.10.10:FF:000224">
    <property type="entry name" value="Leucine-rich repeat extensin-like protein 1"/>
    <property type="match status" value="1"/>
</dbReference>
<dbReference type="InterPro" id="IPR013210">
    <property type="entry name" value="LRR_N_plant-typ"/>
</dbReference>
<evidence type="ECO:0000256" key="2">
    <source>
        <dbReference type="ARBA" id="ARBA00004370"/>
    </source>
</evidence>
<dbReference type="InterPro" id="IPR032675">
    <property type="entry name" value="LRR_dom_sf"/>
</dbReference>
<keyword evidence="4" id="KW-0964">Secreted</keyword>
<reference evidence="15" key="1">
    <citation type="submission" date="2024-03" db="EMBL/GenBank/DDBJ databases">
        <title>WGS assembly of Saponaria officinalis var. Norfolk2.</title>
        <authorList>
            <person name="Jenkins J."/>
            <person name="Shu S."/>
            <person name="Grimwood J."/>
            <person name="Barry K."/>
            <person name="Goodstein D."/>
            <person name="Schmutz J."/>
            <person name="Leebens-Mack J."/>
            <person name="Osbourn A."/>
        </authorList>
    </citation>
    <scope>NUCLEOTIDE SEQUENCE [LARGE SCALE GENOMIC DNA]</scope>
    <source>
        <strain evidence="15">JIC</strain>
    </source>
</reference>
<evidence type="ECO:0000256" key="6">
    <source>
        <dbReference type="ARBA" id="ARBA00022729"/>
    </source>
</evidence>
<keyword evidence="16" id="KW-1185">Reference proteome</keyword>
<dbReference type="FunFam" id="3.80.10.10:FF:000041">
    <property type="entry name" value="LRR receptor-like serine/threonine-protein kinase ERECTA"/>
    <property type="match status" value="1"/>
</dbReference>
<dbReference type="InterPro" id="IPR001611">
    <property type="entry name" value="Leu-rich_rpt"/>
</dbReference>
<keyword evidence="7" id="KW-0677">Repeat</keyword>
<keyword evidence="11" id="KW-0961">Cell wall biogenesis/degradation</keyword>
<dbReference type="Proteomes" id="UP001443914">
    <property type="component" value="Unassembled WGS sequence"/>
</dbReference>
<gene>
    <name evidence="15" type="ORF">RND81_05G151000</name>
</gene>
<keyword evidence="9" id="KW-0325">Glycoprotein</keyword>
<feature type="signal peptide" evidence="13">
    <location>
        <begin position="1"/>
        <end position="34"/>
    </location>
</feature>
<keyword evidence="5" id="KW-0433">Leucine-rich repeat</keyword>
<dbReference type="GO" id="GO:0071555">
    <property type="term" value="P:cell wall organization"/>
    <property type="evidence" value="ECO:0007669"/>
    <property type="project" value="UniProtKB-KW"/>
</dbReference>
<protein>
    <recommendedName>
        <fullName evidence="12">Cell wall hydroxyproline-rich glycoprotein</fullName>
    </recommendedName>
</protein>
<dbReference type="EMBL" id="JBDFQZ010000005">
    <property type="protein sequence ID" value="KAK9725529.1"/>
    <property type="molecule type" value="Genomic_DNA"/>
</dbReference>
<dbReference type="AlphaFoldDB" id="A0AAW1KZD7"/>
<dbReference type="PANTHER" id="PTHR32093">
    <property type="entry name" value="LEUCINE-RICH REPEAT EXTENSIN-LIKE PROTEIN 3-RELATED"/>
    <property type="match status" value="1"/>
</dbReference>
<dbReference type="GO" id="GO:0016020">
    <property type="term" value="C:membrane"/>
    <property type="evidence" value="ECO:0007669"/>
    <property type="project" value="UniProtKB-SubCell"/>
</dbReference>
<dbReference type="PANTHER" id="PTHR32093:SF121">
    <property type="entry name" value="LEUCINE-RICH REPEAT EXTENSIN-LIKE PROTEIN 6"/>
    <property type="match status" value="1"/>
</dbReference>
<evidence type="ECO:0000259" key="14">
    <source>
        <dbReference type="Pfam" id="PF08263"/>
    </source>
</evidence>
<comment type="caution">
    <text evidence="15">The sequence shown here is derived from an EMBL/GenBank/DDBJ whole genome shotgun (WGS) entry which is preliminary data.</text>
</comment>
<keyword evidence="6 13" id="KW-0732">Signal</keyword>
<evidence type="ECO:0000256" key="10">
    <source>
        <dbReference type="ARBA" id="ARBA00023278"/>
    </source>
</evidence>
<keyword evidence="10" id="KW-0379">Hydroxylation</keyword>
<feature type="chain" id="PRO_5044002162" description="Cell wall hydroxyproline-rich glycoprotein" evidence="13">
    <location>
        <begin position="35"/>
        <end position="415"/>
    </location>
</feature>
<evidence type="ECO:0000256" key="9">
    <source>
        <dbReference type="ARBA" id="ARBA00023180"/>
    </source>
</evidence>
<evidence type="ECO:0000256" key="4">
    <source>
        <dbReference type="ARBA" id="ARBA00022525"/>
    </source>
</evidence>
<evidence type="ECO:0000256" key="13">
    <source>
        <dbReference type="SAM" id="SignalP"/>
    </source>
</evidence>
<evidence type="ECO:0000256" key="5">
    <source>
        <dbReference type="ARBA" id="ARBA00022614"/>
    </source>
</evidence>
<evidence type="ECO:0000256" key="7">
    <source>
        <dbReference type="ARBA" id="ARBA00022737"/>
    </source>
</evidence>
<dbReference type="Pfam" id="PF00560">
    <property type="entry name" value="LRR_1"/>
    <property type="match status" value="4"/>
</dbReference>
<keyword evidence="3" id="KW-0134">Cell wall</keyword>
<sequence>MTINTYSKPISFPLYTSLSLLVFVLITAPTPTHQQSTTNTRLQRAYTAFQEWKKLITCDPNNFTSNWTGLNVCNYAGVYCAPAPDDPTQLTVAGIDLNHANIAGTLPNDFGLLLPDLALLHLNSNKFFGPIPCTFCHLQLLYELDLSNNLFSGEFPCILLTLHSLKFLDIRFNHFYGSIPSSIFDLKLDALFLNNNNFTSSIPGNIANSPVSVLVIANNNLNGCFPTEIPKMGDTLEEIILLNSGLKGCLPENIGALTKTTVLDVSFNSLTGKLPESIGNMKKLEQLDVAYNKFYGEIPSSISSLPNLQNFTYSNNYFCTEPPKCVALKVKDDKFNCISNRPLQRSPMECKAFLSNPPNCGSLGYSALSRHRPKPINIVCGSNIGMLSSFITVILSLRTIQTKTYCLIHLLENLC</sequence>